<comment type="caution">
    <text evidence="2">The sequence shown here is derived from an EMBL/GenBank/DDBJ whole genome shotgun (WGS) entry which is preliminary data.</text>
</comment>
<protein>
    <submittedName>
        <fullName evidence="2">Uncharacterized protein</fullName>
    </submittedName>
</protein>
<feature type="transmembrane region" description="Helical" evidence="1">
    <location>
        <begin position="135"/>
        <end position="157"/>
    </location>
</feature>
<evidence type="ECO:0000313" key="3">
    <source>
        <dbReference type="Proteomes" id="UP000736328"/>
    </source>
</evidence>
<keyword evidence="1" id="KW-0472">Membrane</keyword>
<reference evidence="2" key="1">
    <citation type="submission" date="2020-07" db="EMBL/GenBank/DDBJ databases">
        <title>Huge and variable diversity of episymbiotic CPR bacteria and DPANN archaea in groundwater ecosystems.</title>
        <authorList>
            <person name="He C.Y."/>
            <person name="Keren R."/>
            <person name="Whittaker M."/>
            <person name="Farag I.F."/>
            <person name="Doudna J."/>
            <person name="Cate J.H.D."/>
            <person name="Banfield J.F."/>
        </authorList>
    </citation>
    <scope>NUCLEOTIDE SEQUENCE</scope>
    <source>
        <strain evidence="2">NC_groundwater_1520_Pr4_B-0.1um_53_5</strain>
    </source>
</reference>
<feature type="transmembrane region" description="Helical" evidence="1">
    <location>
        <begin position="69"/>
        <end position="91"/>
    </location>
</feature>
<dbReference type="Proteomes" id="UP000736328">
    <property type="component" value="Unassembled WGS sequence"/>
</dbReference>
<evidence type="ECO:0000313" key="2">
    <source>
        <dbReference type="EMBL" id="MBI4727517.1"/>
    </source>
</evidence>
<feature type="transmembrane region" description="Helical" evidence="1">
    <location>
        <begin position="111"/>
        <end position="128"/>
    </location>
</feature>
<organism evidence="2 3">
    <name type="scientific">candidate division TA06 bacterium</name>
    <dbReference type="NCBI Taxonomy" id="2250710"/>
    <lineage>
        <taxon>Bacteria</taxon>
        <taxon>Bacteria division TA06</taxon>
    </lineage>
</organism>
<accession>A0A933MIV4</accession>
<evidence type="ECO:0000256" key="1">
    <source>
        <dbReference type="SAM" id="Phobius"/>
    </source>
</evidence>
<name>A0A933MIV4_UNCT6</name>
<keyword evidence="1" id="KW-0812">Transmembrane</keyword>
<sequence length="219" mass="24277">MKKTIPLVITFLIGFYMILAFFVPHPMVANSAQEMQSWEIIIVAFTLVLGIGNLVFVHAEKIQRRRQGWFYSLTLLICLGAMMALGLFGGIKEGTSYYWLYDNVMAPLSSAMFSLLAFFIASAAYRAFRARNKEATLLLIAAAIIMIGRVPLGSWLWQHIPLLGAKFPILLDQVTRWVMEVPNTAGQRGIKIGAALGAVSMALRMLLGIERSYLTTGGN</sequence>
<feature type="transmembrane region" description="Helical" evidence="1">
    <location>
        <begin position="7"/>
        <end position="25"/>
    </location>
</feature>
<gene>
    <name evidence="2" type="ORF">HY768_09950</name>
</gene>
<dbReference type="AlphaFoldDB" id="A0A933MIV4"/>
<keyword evidence="1" id="KW-1133">Transmembrane helix</keyword>
<dbReference type="EMBL" id="JACQXR010000133">
    <property type="protein sequence ID" value="MBI4727517.1"/>
    <property type="molecule type" value="Genomic_DNA"/>
</dbReference>
<feature type="transmembrane region" description="Helical" evidence="1">
    <location>
        <begin position="37"/>
        <end position="57"/>
    </location>
</feature>
<proteinExistence type="predicted"/>